<organism evidence="1 2">
    <name type="scientific">Streptomyces longwoodensis</name>
    <dbReference type="NCBI Taxonomy" id="68231"/>
    <lineage>
        <taxon>Bacteria</taxon>
        <taxon>Bacillati</taxon>
        <taxon>Actinomycetota</taxon>
        <taxon>Actinomycetes</taxon>
        <taxon>Kitasatosporales</taxon>
        <taxon>Streptomycetaceae</taxon>
        <taxon>Streptomyces</taxon>
    </lineage>
</organism>
<dbReference type="Proteomes" id="UP000053271">
    <property type="component" value="Unassembled WGS sequence"/>
</dbReference>
<evidence type="ECO:0000313" key="1">
    <source>
        <dbReference type="EMBL" id="KUN37701.1"/>
    </source>
</evidence>
<dbReference type="RefSeq" id="WP_067233796.1">
    <property type="nucleotide sequence ID" value="NZ_KQ948553.1"/>
</dbReference>
<evidence type="ECO:0000313" key="2">
    <source>
        <dbReference type="Proteomes" id="UP000053271"/>
    </source>
</evidence>
<protein>
    <submittedName>
        <fullName evidence="1">Uncharacterized protein</fullName>
    </submittedName>
</protein>
<proteinExistence type="predicted"/>
<dbReference type="AlphaFoldDB" id="A0A101QXS7"/>
<dbReference type="GeneID" id="91430152"/>
<accession>A0A101QXS7</accession>
<sequence length="91" mass="10181">MPVRKITPTTLTAKELAAYLREQISPLRALFNSGNHGTRTGAICVHDNTVPIIRALEAGEMDPVKAQVRLIAVNEISRRYHMRVIRAHRPA</sequence>
<dbReference type="EMBL" id="LMWS01000018">
    <property type="protein sequence ID" value="KUN37701.1"/>
    <property type="molecule type" value="Genomic_DNA"/>
</dbReference>
<name>A0A101QXS7_9ACTN</name>
<keyword evidence="2" id="KW-1185">Reference proteome</keyword>
<comment type="caution">
    <text evidence="1">The sequence shown here is derived from an EMBL/GenBank/DDBJ whole genome shotgun (WGS) entry which is preliminary data.</text>
</comment>
<reference evidence="1 2" key="1">
    <citation type="submission" date="2015-10" db="EMBL/GenBank/DDBJ databases">
        <title>Draft genome sequence of Streptomyces longwoodensis DSM 41677, type strain for the species Streptomyces longwoodensis.</title>
        <authorList>
            <person name="Ruckert C."/>
            <person name="Winkler A."/>
            <person name="Kalinowski J."/>
            <person name="Kampfer P."/>
            <person name="Glaeser S."/>
        </authorList>
    </citation>
    <scope>NUCLEOTIDE SEQUENCE [LARGE SCALE GENOMIC DNA]</scope>
    <source>
        <strain evidence="1 2">DSM 41677</strain>
    </source>
</reference>
<gene>
    <name evidence="1" type="ORF">AQJ30_15565</name>
</gene>